<dbReference type="Ensembl" id="ENSSAUT00010056862.1">
    <property type="protein sequence ID" value="ENSSAUP00010054102.1"/>
    <property type="gene ID" value="ENSSAUG00010022324.1"/>
</dbReference>
<feature type="compositionally biased region" description="Low complexity" evidence="1">
    <location>
        <begin position="355"/>
        <end position="366"/>
    </location>
</feature>
<proteinExistence type="predicted"/>
<dbReference type="Pfam" id="PF09294">
    <property type="entry name" value="Interfer-bind"/>
    <property type="match status" value="1"/>
</dbReference>
<feature type="compositionally biased region" description="Polar residues" evidence="1">
    <location>
        <begin position="289"/>
        <end position="298"/>
    </location>
</feature>
<feature type="compositionally biased region" description="Acidic residues" evidence="1">
    <location>
        <begin position="420"/>
        <end position="435"/>
    </location>
</feature>
<feature type="domain" description="Fibronectin type-III" evidence="4">
    <location>
        <begin position="4"/>
        <end position="107"/>
    </location>
</feature>
<keyword evidence="3" id="KW-0732">Signal</keyword>
<name>A0A671XSE8_SPAAU</name>
<evidence type="ECO:0000256" key="3">
    <source>
        <dbReference type="SAM" id="SignalP"/>
    </source>
</evidence>
<sequence length="494" mass="54926">MTALIWMLTWLPQVLSAVSELPSPDKVTLNSSNFIHLLKWEPGPGTPRGVYYSVDAVNTNTGTSFLPVDGCQHVQHPLVCNLTETFSNRDVTYTAKVTARLEGWNSSSRTLNDFKPIRDTHLDLPLLSVTPCDEYLCVDLQCPVEHLRDIYNTRNYKLRLQYNGGEKKKDIHSLERVKFKEYVLPGRKYCVSVRFSAGVRNEPSYSKPVCYLSPSLFNRDALISTLLCLLVIIGAVIVALLFSAGYICLRRRPLPRVLTSIHHLDEVLVVSPRCTSLSSLLNLKPTPPSSGKNGSKQTLSEDSDEESDEESSGRGGYKLQVGTNLVSSSSSSSSCLAAPLPRAPETTSGFSSNQTSDSPTHTSSHSEPLPECVSDPPADSLTGGSEPNKEEEGEEEEGEKEEEGQDVNLLTLTFGRHDDDEQEEEEEEDEEDELHDEISAILPAQTQDAEEEVALKSCDVDEEDEEEEEEEEEDEEDDCGYMRRPPPRVLQNLK</sequence>
<keyword evidence="7" id="KW-1185">Reference proteome</keyword>
<feature type="compositionally biased region" description="Polar residues" evidence="1">
    <location>
        <begin position="345"/>
        <end position="354"/>
    </location>
</feature>
<feature type="chain" id="PRO_5044627244" evidence="3">
    <location>
        <begin position="17"/>
        <end position="494"/>
    </location>
</feature>
<feature type="compositionally biased region" description="Acidic residues" evidence="1">
    <location>
        <begin position="389"/>
        <end position="405"/>
    </location>
</feature>
<keyword evidence="2" id="KW-0472">Membrane</keyword>
<dbReference type="AlphaFoldDB" id="A0A671XSE8"/>
<evidence type="ECO:0000256" key="1">
    <source>
        <dbReference type="SAM" id="MobiDB-lite"/>
    </source>
</evidence>
<gene>
    <name evidence="6" type="primary">LOC115588457</name>
</gene>
<feature type="region of interest" description="Disordered" evidence="1">
    <location>
        <begin position="281"/>
        <end position="494"/>
    </location>
</feature>
<accession>A0A671XSE8</accession>
<feature type="signal peptide" evidence="3">
    <location>
        <begin position="1"/>
        <end position="16"/>
    </location>
</feature>
<dbReference type="PANTHER" id="PTHR20859:SF93">
    <property type="entry name" value="CYTOKINE RECEPTOR FAMILY MEMBER B12-RELATED"/>
    <property type="match status" value="1"/>
</dbReference>
<dbReference type="InterPro" id="IPR050650">
    <property type="entry name" value="Type-II_Cytokine-TF_Rcpt"/>
</dbReference>
<dbReference type="Pfam" id="PF01108">
    <property type="entry name" value="Tissue_fac"/>
    <property type="match status" value="1"/>
</dbReference>
<evidence type="ECO:0000256" key="2">
    <source>
        <dbReference type="SAM" id="Phobius"/>
    </source>
</evidence>
<evidence type="ECO:0000259" key="4">
    <source>
        <dbReference type="Pfam" id="PF01108"/>
    </source>
</evidence>
<dbReference type="GeneTree" id="ENSGT00510000048978"/>
<dbReference type="Proteomes" id="UP000472265">
    <property type="component" value="Chromosome 9"/>
</dbReference>
<dbReference type="GO" id="GO:0005886">
    <property type="term" value="C:plasma membrane"/>
    <property type="evidence" value="ECO:0007669"/>
    <property type="project" value="TreeGrafter"/>
</dbReference>
<dbReference type="SUPFAM" id="SSF49265">
    <property type="entry name" value="Fibronectin type III"/>
    <property type="match status" value="2"/>
</dbReference>
<protein>
    <submittedName>
        <fullName evidence="6">Interferon lambda receptor 1-like</fullName>
    </submittedName>
</protein>
<reference evidence="6" key="2">
    <citation type="submission" date="2025-05" db="UniProtKB">
        <authorList>
            <consortium name="Ensembl"/>
        </authorList>
    </citation>
    <scope>IDENTIFICATION</scope>
</reference>
<feature type="compositionally biased region" description="Acidic residues" evidence="1">
    <location>
        <begin position="301"/>
        <end position="310"/>
    </location>
</feature>
<dbReference type="Gene3D" id="2.60.40.10">
    <property type="entry name" value="Immunoglobulins"/>
    <property type="match status" value="1"/>
</dbReference>
<keyword evidence="2" id="KW-0812">Transmembrane</keyword>
<dbReference type="PANTHER" id="PTHR20859">
    <property type="entry name" value="INTERFERON/INTERLEUKIN RECEPTOR"/>
    <property type="match status" value="1"/>
</dbReference>
<evidence type="ECO:0000259" key="5">
    <source>
        <dbReference type="Pfam" id="PF09294"/>
    </source>
</evidence>
<evidence type="ECO:0000313" key="7">
    <source>
        <dbReference type="Proteomes" id="UP000472265"/>
    </source>
</evidence>
<feature type="transmembrane region" description="Helical" evidence="2">
    <location>
        <begin position="221"/>
        <end position="249"/>
    </location>
</feature>
<feature type="compositionally biased region" description="Acidic residues" evidence="1">
    <location>
        <begin position="460"/>
        <end position="479"/>
    </location>
</feature>
<organism evidence="6 7">
    <name type="scientific">Sparus aurata</name>
    <name type="common">Gilthead sea bream</name>
    <dbReference type="NCBI Taxonomy" id="8175"/>
    <lineage>
        <taxon>Eukaryota</taxon>
        <taxon>Metazoa</taxon>
        <taxon>Chordata</taxon>
        <taxon>Craniata</taxon>
        <taxon>Vertebrata</taxon>
        <taxon>Euteleostomi</taxon>
        <taxon>Actinopterygii</taxon>
        <taxon>Neopterygii</taxon>
        <taxon>Teleostei</taxon>
        <taxon>Neoteleostei</taxon>
        <taxon>Acanthomorphata</taxon>
        <taxon>Eupercaria</taxon>
        <taxon>Spariformes</taxon>
        <taxon>Sparidae</taxon>
        <taxon>Sparus</taxon>
    </lineage>
</organism>
<dbReference type="InterPro" id="IPR036116">
    <property type="entry name" value="FN3_sf"/>
</dbReference>
<keyword evidence="2" id="KW-1133">Transmembrane helix</keyword>
<feature type="domain" description="Interferon/interleukin receptor" evidence="5">
    <location>
        <begin position="120"/>
        <end position="211"/>
    </location>
</feature>
<dbReference type="Ensembl" id="ENSSAUT00010056858.1">
    <property type="protein sequence ID" value="ENSSAUP00010054098.1"/>
    <property type="gene ID" value="ENSSAUG00010022324.1"/>
</dbReference>
<dbReference type="InterPro" id="IPR003961">
    <property type="entry name" value="FN3_dom"/>
</dbReference>
<dbReference type="InterPro" id="IPR013783">
    <property type="entry name" value="Ig-like_fold"/>
</dbReference>
<dbReference type="GO" id="GO:0004896">
    <property type="term" value="F:cytokine receptor activity"/>
    <property type="evidence" value="ECO:0007669"/>
    <property type="project" value="TreeGrafter"/>
</dbReference>
<evidence type="ECO:0000313" key="6">
    <source>
        <dbReference type="Ensembl" id="ENSSAUP00010054098.1"/>
    </source>
</evidence>
<dbReference type="InterPro" id="IPR015373">
    <property type="entry name" value="Interferon/interleukin_rcp_dom"/>
</dbReference>
<reference evidence="6" key="1">
    <citation type="submission" date="2021-04" db="EMBL/GenBank/DDBJ databases">
        <authorList>
            <consortium name="Wellcome Sanger Institute Data Sharing"/>
        </authorList>
    </citation>
    <scope>NUCLEOTIDE SEQUENCE [LARGE SCALE GENOMIC DNA]</scope>
</reference>